<evidence type="ECO:0000259" key="3">
    <source>
        <dbReference type="PROSITE" id="PS50110"/>
    </source>
</evidence>
<protein>
    <submittedName>
        <fullName evidence="4">Response regulator</fullName>
    </submittedName>
</protein>
<dbReference type="PANTHER" id="PTHR44591">
    <property type="entry name" value="STRESS RESPONSE REGULATOR PROTEIN 1"/>
    <property type="match status" value="1"/>
</dbReference>
<evidence type="ECO:0000313" key="5">
    <source>
        <dbReference type="Proteomes" id="UP001429354"/>
    </source>
</evidence>
<evidence type="ECO:0000256" key="2">
    <source>
        <dbReference type="PROSITE-ProRule" id="PRU00169"/>
    </source>
</evidence>
<dbReference type="PANTHER" id="PTHR44591:SF3">
    <property type="entry name" value="RESPONSE REGULATORY DOMAIN-CONTAINING PROTEIN"/>
    <property type="match status" value="1"/>
</dbReference>
<evidence type="ECO:0000313" key="4">
    <source>
        <dbReference type="EMBL" id="NDK38560.1"/>
    </source>
</evidence>
<name>A0ABX0ADH1_9GAMM</name>
<gene>
    <name evidence="4" type="ORF">DT603_06850</name>
</gene>
<sequence>MAESIKGKHILLVEDDQLVAFTVEDMLLYAEAGTVTVAETVAKALEALASQQFDAAIVDVNLRGEASWPVATELRSQGVPYLTATGYGEMVQHDLAGTLLSKPYSMNQLLTALSTLFEPQAIQPDQARQA</sequence>
<keyword evidence="1 2" id="KW-0597">Phosphoprotein</keyword>
<keyword evidence="5" id="KW-1185">Reference proteome</keyword>
<dbReference type="SMART" id="SM00448">
    <property type="entry name" value="REC"/>
    <property type="match status" value="1"/>
</dbReference>
<comment type="caution">
    <text evidence="4">The sequence shown here is derived from an EMBL/GenBank/DDBJ whole genome shotgun (WGS) entry which is preliminary data.</text>
</comment>
<organism evidence="4 5">
    <name type="scientific">Pseudoxanthomonas gei</name>
    <dbReference type="NCBI Taxonomy" id="1383030"/>
    <lineage>
        <taxon>Bacteria</taxon>
        <taxon>Pseudomonadati</taxon>
        <taxon>Pseudomonadota</taxon>
        <taxon>Gammaproteobacteria</taxon>
        <taxon>Lysobacterales</taxon>
        <taxon>Lysobacteraceae</taxon>
        <taxon>Pseudoxanthomonas</taxon>
    </lineage>
</organism>
<dbReference type="PROSITE" id="PS50110">
    <property type="entry name" value="RESPONSE_REGULATORY"/>
    <property type="match status" value="1"/>
</dbReference>
<evidence type="ECO:0000256" key="1">
    <source>
        <dbReference type="ARBA" id="ARBA00022553"/>
    </source>
</evidence>
<feature type="modified residue" description="4-aspartylphosphate" evidence="2">
    <location>
        <position position="59"/>
    </location>
</feature>
<dbReference type="Pfam" id="PF00072">
    <property type="entry name" value="Response_reg"/>
    <property type="match status" value="1"/>
</dbReference>
<accession>A0ABX0ADH1</accession>
<dbReference type="Proteomes" id="UP001429354">
    <property type="component" value="Unassembled WGS sequence"/>
</dbReference>
<dbReference type="RefSeq" id="WP_162349142.1">
    <property type="nucleotide sequence ID" value="NZ_QOVG01000004.1"/>
</dbReference>
<dbReference type="SUPFAM" id="SSF52172">
    <property type="entry name" value="CheY-like"/>
    <property type="match status" value="1"/>
</dbReference>
<dbReference type="Gene3D" id="3.40.50.2300">
    <property type="match status" value="1"/>
</dbReference>
<dbReference type="InterPro" id="IPR001789">
    <property type="entry name" value="Sig_transdc_resp-reg_receiver"/>
</dbReference>
<dbReference type="InterPro" id="IPR050595">
    <property type="entry name" value="Bact_response_regulator"/>
</dbReference>
<proteinExistence type="predicted"/>
<feature type="domain" description="Response regulatory" evidence="3">
    <location>
        <begin position="9"/>
        <end position="117"/>
    </location>
</feature>
<dbReference type="EMBL" id="QOVG01000004">
    <property type="protein sequence ID" value="NDK38560.1"/>
    <property type="molecule type" value="Genomic_DNA"/>
</dbReference>
<dbReference type="InterPro" id="IPR011006">
    <property type="entry name" value="CheY-like_superfamily"/>
</dbReference>
<reference evidence="4 5" key="1">
    <citation type="submission" date="2018-07" db="EMBL/GenBank/DDBJ databases">
        <title>Whole genome Sequencing of Pseudoxanthomonas gei KCTC 32298 (T).</title>
        <authorList>
            <person name="Kumar S."/>
            <person name="Bansal K."/>
            <person name="Kaur A."/>
            <person name="Patil P."/>
            <person name="Sharma S."/>
            <person name="Patil P.B."/>
        </authorList>
    </citation>
    <scope>NUCLEOTIDE SEQUENCE [LARGE SCALE GENOMIC DNA]</scope>
    <source>
        <strain evidence="4 5">KCTC 32298</strain>
    </source>
</reference>